<dbReference type="Pfam" id="PF15749">
    <property type="entry name" value="MRNIP"/>
    <property type="match status" value="1"/>
</dbReference>
<evidence type="ECO:0000313" key="4">
    <source>
        <dbReference type="RefSeq" id="XP_004489908.1"/>
    </source>
</evidence>
<name>A0A1S2XIL0_CICAR</name>
<dbReference type="GO" id="GO:0005634">
    <property type="term" value="C:nucleus"/>
    <property type="evidence" value="ECO:0007669"/>
    <property type="project" value="TreeGrafter"/>
</dbReference>
<dbReference type="eggNOG" id="ENOG502S2XR">
    <property type="taxonomic scope" value="Eukaryota"/>
</dbReference>
<dbReference type="PANTHER" id="PTHR15863:SF2">
    <property type="entry name" value="MRN COMPLEX-INTERACTING PROTEIN"/>
    <property type="match status" value="1"/>
</dbReference>
<dbReference type="InterPro" id="IPR049472">
    <property type="entry name" value="MRNIP_N"/>
</dbReference>
<reference evidence="4" key="2">
    <citation type="submission" date="2025-08" db="UniProtKB">
        <authorList>
            <consortium name="RefSeq"/>
        </authorList>
    </citation>
    <scope>IDENTIFICATION</scope>
    <source>
        <tissue evidence="4">Etiolated seedlings</tissue>
    </source>
</reference>
<evidence type="ECO:0000313" key="3">
    <source>
        <dbReference type="Proteomes" id="UP000087171"/>
    </source>
</evidence>
<evidence type="ECO:0000259" key="2">
    <source>
        <dbReference type="Pfam" id="PF15749"/>
    </source>
</evidence>
<dbReference type="Proteomes" id="UP000087171">
    <property type="component" value="Chromosome Ca2"/>
</dbReference>
<reference evidence="3" key="1">
    <citation type="journal article" date="2013" name="Nat. Biotechnol.">
        <title>Draft genome sequence of chickpea (Cicer arietinum) provides a resource for trait improvement.</title>
        <authorList>
            <person name="Varshney R.K."/>
            <person name="Song C."/>
            <person name="Saxena R.K."/>
            <person name="Azam S."/>
            <person name="Yu S."/>
            <person name="Sharpe A.G."/>
            <person name="Cannon S."/>
            <person name="Baek J."/>
            <person name="Rosen B.D."/>
            <person name="Tar'an B."/>
            <person name="Millan T."/>
            <person name="Zhang X."/>
            <person name="Ramsay L.D."/>
            <person name="Iwata A."/>
            <person name="Wang Y."/>
            <person name="Nelson W."/>
            <person name="Farmer A.D."/>
            <person name="Gaur P.M."/>
            <person name="Soderlund C."/>
            <person name="Penmetsa R.V."/>
            <person name="Xu C."/>
            <person name="Bharti A.K."/>
            <person name="He W."/>
            <person name="Winter P."/>
            <person name="Zhao S."/>
            <person name="Hane J.K."/>
            <person name="Carrasquilla-Garcia N."/>
            <person name="Condie J.A."/>
            <person name="Upadhyaya H.D."/>
            <person name="Luo M.C."/>
            <person name="Thudi M."/>
            <person name="Gowda C.L."/>
            <person name="Singh N.P."/>
            <person name="Lichtenzveig J."/>
            <person name="Gali K.K."/>
            <person name="Rubio J."/>
            <person name="Nadarajan N."/>
            <person name="Dolezel J."/>
            <person name="Bansal K.C."/>
            <person name="Xu X."/>
            <person name="Edwards D."/>
            <person name="Zhang G."/>
            <person name="Kahl G."/>
            <person name="Gil J."/>
            <person name="Singh K.B."/>
            <person name="Datta S.K."/>
            <person name="Jackson S.A."/>
            <person name="Wang J."/>
            <person name="Cook D.R."/>
        </authorList>
    </citation>
    <scope>NUCLEOTIDE SEQUENCE [LARGE SCALE GENOMIC DNA]</scope>
    <source>
        <strain evidence="3">cv. CDC Frontier</strain>
    </source>
</reference>
<dbReference type="InterPro" id="IPR032739">
    <property type="entry name" value="MRNIP"/>
</dbReference>
<proteinExistence type="predicted"/>
<protein>
    <submittedName>
        <fullName evidence="4">Uncharacterized protein LOC101499321 isoform X1</fullName>
    </submittedName>
</protein>
<dbReference type="GO" id="GO:0007095">
    <property type="term" value="P:mitotic G2 DNA damage checkpoint signaling"/>
    <property type="evidence" value="ECO:0007669"/>
    <property type="project" value="TreeGrafter"/>
</dbReference>
<dbReference type="KEGG" id="cam:101499321"/>
<dbReference type="AlphaFoldDB" id="A0A1S2XIL0"/>
<dbReference type="RefSeq" id="XP_004489908.1">
    <property type="nucleotide sequence ID" value="XM_004489851.3"/>
</dbReference>
<feature type="region of interest" description="Disordered" evidence="1">
    <location>
        <begin position="140"/>
        <end position="182"/>
    </location>
</feature>
<keyword evidence="3" id="KW-1185">Reference proteome</keyword>
<dbReference type="GO" id="GO:0003682">
    <property type="term" value="F:chromatin binding"/>
    <property type="evidence" value="ECO:0007669"/>
    <property type="project" value="TreeGrafter"/>
</dbReference>
<dbReference type="GeneID" id="101499321"/>
<gene>
    <name evidence="4" type="primary">LOC101499321</name>
</gene>
<accession>A0A1S2XIL0</accession>
<organism evidence="3 4">
    <name type="scientific">Cicer arietinum</name>
    <name type="common">Chickpea</name>
    <name type="synonym">Garbanzo</name>
    <dbReference type="NCBI Taxonomy" id="3827"/>
    <lineage>
        <taxon>Eukaryota</taxon>
        <taxon>Viridiplantae</taxon>
        <taxon>Streptophyta</taxon>
        <taxon>Embryophyta</taxon>
        <taxon>Tracheophyta</taxon>
        <taxon>Spermatophyta</taxon>
        <taxon>Magnoliopsida</taxon>
        <taxon>eudicotyledons</taxon>
        <taxon>Gunneridae</taxon>
        <taxon>Pentapetalae</taxon>
        <taxon>rosids</taxon>
        <taxon>fabids</taxon>
        <taxon>Fabales</taxon>
        <taxon>Fabaceae</taxon>
        <taxon>Papilionoideae</taxon>
        <taxon>50 kb inversion clade</taxon>
        <taxon>NPAAA clade</taxon>
        <taxon>Hologalegina</taxon>
        <taxon>IRL clade</taxon>
        <taxon>Cicereae</taxon>
        <taxon>Cicer</taxon>
    </lineage>
</organism>
<feature type="domain" description="MRN complex-interacting protein N-terminal" evidence="2">
    <location>
        <begin position="8"/>
        <end position="71"/>
    </location>
</feature>
<dbReference type="PANTHER" id="PTHR15863">
    <property type="entry name" value="MRN COMPLEX-INTERACTING PROTEIN"/>
    <property type="match status" value="1"/>
</dbReference>
<sequence length="263" mass="30323">MSTLFIALQCCQCSTMQVKQKKKSSNKWTCALCNKNQSLRKVFAQGYQAKDIRIFVQSFNASRNSLQQQWLLAGTLNSTPEHALGDSKFPTDLNHNNKRTDWTAYLDNDDHHAANIAEQHDDDFEPLVVTELPKDMFKKRRLVDNSKSGSDRHFEKPTFQNSQDAGEPEKDQRRITVSIESNSERRNIKVTQKCKQTVNSSASKWNDYLTEDNDYLTEDSDNLELGCKRGFNFKDPSVSWNNDILEAITCEQRVEDDIHPDFM</sequence>
<dbReference type="STRING" id="3827.A0A1S2XIL0"/>
<dbReference type="OrthoDB" id="5960226at2759"/>
<evidence type="ECO:0000256" key="1">
    <source>
        <dbReference type="SAM" id="MobiDB-lite"/>
    </source>
</evidence>
<dbReference type="PaxDb" id="3827-XP_004489908.1"/>